<dbReference type="InterPro" id="IPR013549">
    <property type="entry name" value="DUF1731"/>
</dbReference>
<comment type="similarity">
    <text evidence="1">Belongs to the NAD(P)-dependent epimerase/dehydratase family. SDR39U1 subfamily.</text>
</comment>
<dbReference type="EMBL" id="MDLC01000054">
    <property type="protein sequence ID" value="ODS22742.1"/>
    <property type="molecule type" value="Genomic_DNA"/>
</dbReference>
<evidence type="ECO:0000256" key="1">
    <source>
        <dbReference type="ARBA" id="ARBA00009353"/>
    </source>
</evidence>
<dbReference type="PANTHER" id="PTHR11092">
    <property type="entry name" value="SUGAR NUCLEOTIDE EPIMERASE RELATED"/>
    <property type="match status" value="1"/>
</dbReference>
<dbReference type="Pfam" id="PF08338">
    <property type="entry name" value="DUF1731"/>
    <property type="match status" value="1"/>
</dbReference>
<feature type="domain" description="NAD-dependent epimerase/dehydratase" evidence="2">
    <location>
        <begin position="3"/>
        <end position="213"/>
    </location>
</feature>
<dbReference type="SUPFAM" id="SSF51735">
    <property type="entry name" value="NAD(P)-binding Rossmann-fold domains"/>
    <property type="match status" value="1"/>
</dbReference>
<dbReference type="InterPro" id="IPR001509">
    <property type="entry name" value="Epimerase_deHydtase"/>
</dbReference>
<dbReference type="AlphaFoldDB" id="A0A1D2QMF0"/>
<evidence type="ECO:0000259" key="2">
    <source>
        <dbReference type="Pfam" id="PF01370"/>
    </source>
</evidence>
<evidence type="ECO:0000313" key="4">
    <source>
        <dbReference type="EMBL" id="ODS22742.1"/>
    </source>
</evidence>
<feature type="domain" description="DUF1731" evidence="3">
    <location>
        <begin position="249"/>
        <end position="295"/>
    </location>
</feature>
<name>A0A1D2QMF0_9GAMM</name>
<dbReference type="NCBIfam" id="TIGR01777">
    <property type="entry name" value="yfcH"/>
    <property type="match status" value="1"/>
</dbReference>
<dbReference type="InterPro" id="IPR036291">
    <property type="entry name" value="NAD(P)-bd_dom_sf"/>
</dbReference>
<proteinExistence type="inferred from homology"/>
<dbReference type="STRING" id="62101.AB835_12440"/>
<dbReference type="InterPro" id="IPR010099">
    <property type="entry name" value="SDR39U1"/>
</dbReference>
<organism evidence="4 5">
    <name type="scientific">Candidatus Endobugula sertula</name>
    <name type="common">Bugula neritina bacterial symbiont</name>
    <dbReference type="NCBI Taxonomy" id="62101"/>
    <lineage>
        <taxon>Bacteria</taxon>
        <taxon>Pseudomonadati</taxon>
        <taxon>Pseudomonadota</taxon>
        <taxon>Gammaproteobacteria</taxon>
        <taxon>Cellvibrionales</taxon>
        <taxon>Cellvibrionaceae</taxon>
        <taxon>Candidatus Endobugula</taxon>
    </lineage>
</organism>
<protein>
    <submittedName>
        <fullName evidence="4">TIGR01777 family protein</fullName>
    </submittedName>
</protein>
<dbReference type="Pfam" id="PF01370">
    <property type="entry name" value="Epimerase"/>
    <property type="match status" value="1"/>
</dbReference>
<dbReference type="PANTHER" id="PTHR11092:SF0">
    <property type="entry name" value="EPIMERASE FAMILY PROTEIN SDR39U1"/>
    <property type="match status" value="1"/>
</dbReference>
<evidence type="ECO:0000259" key="3">
    <source>
        <dbReference type="Pfam" id="PF08338"/>
    </source>
</evidence>
<reference evidence="4 5" key="1">
    <citation type="journal article" date="2016" name="Appl. Environ. Microbiol.">
        <title>Lack of Overt Genome Reduction in the Bryostatin-Producing Bryozoan Symbiont "Candidatus Endobugula sertula".</title>
        <authorList>
            <person name="Miller I.J."/>
            <person name="Vanee N."/>
            <person name="Fong S.S."/>
            <person name="Lim-Fong G.E."/>
            <person name="Kwan J.C."/>
        </authorList>
    </citation>
    <scope>NUCLEOTIDE SEQUENCE [LARGE SCALE GENOMIC DNA]</scope>
    <source>
        <strain evidence="4">AB1-4</strain>
    </source>
</reference>
<gene>
    <name evidence="4" type="ORF">AB835_12440</name>
</gene>
<sequence>MNILIIGGTGFIGSHVVNTLLNQQCSIILFCRDFAKARKLFGERVHLVHSFSAIIVAIDAIINLSGEPIIGKRWTSRRKQQLLDSRIGVTHQLVRWIAQQDKKPQVLISGSAIGYYGNYPEDQCLDENAPARDCFPSQLCQQWEFEALKAKALGVRVCLLRTGVVLDKSAGALKKMWLPFKLGLGGTVASGRQWLSWIHIEDMVSIIVFLLYEKSIEGPINATAPEPVVYDTFTRTLAKTLSRPHFFPMPGWLLKWIFGETAQLLIEGQKVIPRVLVTAGFKFQFTDIGTTLKQIANSP</sequence>
<dbReference type="Gene3D" id="3.40.50.720">
    <property type="entry name" value="NAD(P)-binding Rossmann-like Domain"/>
    <property type="match status" value="1"/>
</dbReference>
<comment type="caution">
    <text evidence="4">The sequence shown here is derived from an EMBL/GenBank/DDBJ whole genome shotgun (WGS) entry which is preliminary data.</text>
</comment>
<dbReference type="Proteomes" id="UP000242502">
    <property type="component" value="Unassembled WGS sequence"/>
</dbReference>
<accession>A0A1D2QMF0</accession>
<evidence type="ECO:0000313" key="5">
    <source>
        <dbReference type="Proteomes" id="UP000242502"/>
    </source>
</evidence>